<feature type="signal peptide" evidence="1">
    <location>
        <begin position="1"/>
        <end position="22"/>
    </location>
</feature>
<dbReference type="Proteomes" id="UP001055117">
    <property type="component" value="Unassembled WGS sequence"/>
</dbReference>
<comment type="caution">
    <text evidence="2">The sequence shown here is derived from an EMBL/GenBank/DDBJ whole genome shotgun (WGS) entry which is preliminary data.</text>
</comment>
<proteinExistence type="predicted"/>
<feature type="chain" id="PRO_5046769845" description="Secreted protein" evidence="1">
    <location>
        <begin position="23"/>
        <end position="101"/>
    </location>
</feature>
<evidence type="ECO:0008006" key="4">
    <source>
        <dbReference type="Google" id="ProtNLM"/>
    </source>
</evidence>
<evidence type="ECO:0000256" key="1">
    <source>
        <dbReference type="SAM" id="SignalP"/>
    </source>
</evidence>
<keyword evidence="3" id="KW-1185">Reference proteome</keyword>
<dbReference type="EMBL" id="BPQG01000044">
    <property type="protein sequence ID" value="GJD45007.1"/>
    <property type="molecule type" value="Genomic_DNA"/>
</dbReference>
<accession>A0ABQ4QJI5</accession>
<evidence type="ECO:0000313" key="2">
    <source>
        <dbReference type="EMBL" id="GJD45007.1"/>
    </source>
</evidence>
<gene>
    <name evidence="2" type="ORF">AFCDBAGC_2876</name>
</gene>
<protein>
    <recommendedName>
        <fullName evidence="4">Secreted protein</fullName>
    </recommendedName>
</protein>
<sequence length="101" mass="10892">MRRLILSCLPTCLLLAAGPAEAQRVDTTTLTCAQARGAVARAGGIVLGTGGPTYDRFVRDRSFCEATEVTRTATAPTRTDPKCFVGYTCIEPGYDDWFGDR</sequence>
<name>A0ABQ4QJI5_9HYPH</name>
<dbReference type="RefSeq" id="WP_147753202.1">
    <property type="nucleotide sequence ID" value="NZ_BPQG01000044.1"/>
</dbReference>
<evidence type="ECO:0000313" key="3">
    <source>
        <dbReference type="Proteomes" id="UP001055117"/>
    </source>
</evidence>
<reference evidence="2 3" key="1">
    <citation type="journal article" date="2021" name="Front. Microbiol.">
        <title>Comprehensive Comparative Genomics and Phenotyping of Methylobacterium Species.</title>
        <authorList>
            <person name="Alessa O."/>
            <person name="Ogura Y."/>
            <person name="Fujitani Y."/>
            <person name="Takami H."/>
            <person name="Hayashi T."/>
            <person name="Sahin N."/>
            <person name="Tani A."/>
        </authorList>
    </citation>
    <scope>NUCLEOTIDE SEQUENCE [LARGE SCALE GENOMIC DNA]</scope>
    <source>
        <strain evidence="2 3">DSM 23679</strain>
    </source>
</reference>
<organism evidence="2 3">
    <name type="scientific">Methylobacterium cerastii</name>
    <dbReference type="NCBI Taxonomy" id="932741"/>
    <lineage>
        <taxon>Bacteria</taxon>
        <taxon>Pseudomonadati</taxon>
        <taxon>Pseudomonadota</taxon>
        <taxon>Alphaproteobacteria</taxon>
        <taxon>Hyphomicrobiales</taxon>
        <taxon>Methylobacteriaceae</taxon>
        <taxon>Methylobacterium</taxon>
    </lineage>
</organism>
<keyword evidence="1" id="KW-0732">Signal</keyword>